<dbReference type="HOGENOM" id="CLU_056435_7_0_1"/>
<dbReference type="PROSITE" id="PS51585">
    <property type="entry name" value="SAM_MT_TPMT"/>
    <property type="match status" value="1"/>
</dbReference>
<dbReference type="GeneID" id="27363548"/>
<sequence length="279" mass="31018">MVASNNSMANFNPVPPGRLVTHFTNRDRELQSAGWSELWDMGQSDLWDRGIPSPALVDFVESRPRLLPRREGGRRLRALVPGCGKGYDPVMLALHGFNAYGLEVSQTAIDTANAYATTELAHPTVFNFAETDNRHVDQPGTVKFVRGDLFQRDWEVGCVAEDGTQGFDLIYDYTFLCALLPEMRKDWARRIRELLTPSGVLVCLEFPLYKDLKSVGPPWGVKGVYWNLLGEGGDGLIQELAGASDTGHGPFERVAYIKPPRSYKAGQGTDMLSVWALKK</sequence>
<evidence type="ECO:0000256" key="1">
    <source>
        <dbReference type="ARBA" id="ARBA00022553"/>
    </source>
</evidence>
<dbReference type="EMBL" id="KN847365">
    <property type="protein sequence ID" value="KIW36253.1"/>
    <property type="molecule type" value="Genomic_DNA"/>
</dbReference>
<dbReference type="OrthoDB" id="276151at2759"/>
<keyword evidence="1" id="KW-0597">Phosphoprotein</keyword>
<dbReference type="GO" id="GO:0032259">
    <property type="term" value="P:methylation"/>
    <property type="evidence" value="ECO:0007669"/>
    <property type="project" value="UniProtKB-KW"/>
</dbReference>
<keyword evidence="3" id="KW-0808">Transferase</keyword>
<name>A0A0D2CYY5_9EURO</name>
<accession>A0A0D2CYY5</accession>
<evidence type="ECO:0008006" key="7">
    <source>
        <dbReference type="Google" id="ProtNLM"/>
    </source>
</evidence>
<dbReference type="AlphaFoldDB" id="A0A0D2CYY5"/>
<evidence type="ECO:0000256" key="4">
    <source>
        <dbReference type="ARBA" id="ARBA00022691"/>
    </source>
</evidence>
<proteinExistence type="predicted"/>
<evidence type="ECO:0000313" key="6">
    <source>
        <dbReference type="Proteomes" id="UP000053342"/>
    </source>
</evidence>
<evidence type="ECO:0000256" key="2">
    <source>
        <dbReference type="ARBA" id="ARBA00022603"/>
    </source>
</evidence>
<evidence type="ECO:0000313" key="5">
    <source>
        <dbReference type="EMBL" id="KIW36253.1"/>
    </source>
</evidence>
<reference evidence="5 6" key="1">
    <citation type="submission" date="2015-01" db="EMBL/GenBank/DDBJ databases">
        <title>The Genome Sequence of Exophiala oligosperma CBS72588.</title>
        <authorList>
            <consortium name="The Broad Institute Genomics Platform"/>
            <person name="Cuomo C."/>
            <person name="de Hoog S."/>
            <person name="Gorbushina A."/>
            <person name="Stielow B."/>
            <person name="Teixiera M."/>
            <person name="Abouelleil A."/>
            <person name="Chapman S.B."/>
            <person name="Priest M."/>
            <person name="Young S.K."/>
            <person name="Wortman J."/>
            <person name="Nusbaum C."/>
            <person name="Birren B."/>
        </authorList>
    </citation>
    <scope>NUCLEOTIDE SEQUENCE [LARGE SCALE GENOMIC DNA]</scope>
    <source>
        <strain evidence="5 6">CBS 72588</strain>
    </source>
</reference>
<protein>
    <recommendedName>
        <fullName evidence="7">Thiopurine S-methyltransferase</fullName>
    </recommendedName>
</protein>
<dbReference type="SUPFAM" id="SSF53335">
    <property type="entry name" value="S-adenosyl-L-methionine-dependent methyltransferases"/>
    <property type="match status" value="1"/>
</dbReference>
<dbReference type="InterPro" id="IPR029063">
    <property type="entry name" value="SAM-dependent_MTases_sf"/>
</dbReference>
<evidence type="ECO:0000256" key="3">
    <source>
        <dbReference type="ARBA" id="ARBA00022679"/>
    </source>
</evidence>
<dbReference type="PANTHER" id="PTHR32183:SF6">
    <property type="entry name" value="CYSTEINE SULFINATE DESULFINASE_CYSTEINE DESULFURASE AND RELATED ENZYMES"/>
    <property type="match status" value="1"/>
</dbReference>
<gene>
    <name evidence="5" type="ORF">PV06_11474</name>
</gene>
<dbReference type="PANTHER" id="PTHR32183">
    <property type="match status" value="1"/>
</dbReference>
<keyword evidence="2" id="KW-0489">Methyltransferase</keyword>
<dbReference type="RefSeq" id="XP_016256469.1">
    <property type="nucleotide sequence ID" value="XM_016413159.1"/>
</dbReference>
<organism evidence="5 6">
    <name type="scientific">Exophiala oligosperma</name>
    <dbReference type="NCBI Taxonomy" id="215243"/>
    <lineage>
        <taxon>Eukaryota</taxon>
        <taxon>Fungi</taxon>
        <taxon>Dikarya</taxon>
        <taxon>Ascomycota</taxon>
        <taxon>Pezizomycotina</taxon>
        <taxon>Eurotiomycetes</taxon>
        <taxon>Chaetothyriomycetidae</taxon>
        <taxon>Chaetothyriales</taxon>
        <taxon>Herpotrichiellaceae</taxon>
        <taxon>Exophiala</taxon>
    </lineage>
</organism>
<dbReference type="InterPro" id="IPR008854">
    <property type="entry name" value="TPMT"/>
</dbReference>
<dbReference type="VEuPathDB" id="FungiDB:PV06_11474"/>
<keyword evidence="4" id="KW-0949">S-adenosyl-L-methionine</keyword>
<dbReference type="CDD" id="cd02440">
    <property type="entry name" value="AdoMet_MTases"/>
    <property type="match status" value="1"/>
</dbReference>
<dbReference type="Gene3D" id="3.40.50.150">
    <property type="entry name" value="Vaccinia Virus protein VP39"/>
    <property type="match status" value="1"/>
</dbReference>
<dbReference type="STRING" id="215243.A0A0D2CYY5"/>
<keyword evidence="6" id="KW-1185">Reference proteome</keyword>
<dbReference type="Pfam" id="PF05724">
    <property type="entry name" value="TPMT"/>
    <property type="match status" value="1"/>
</dbReference>
<dbReference type="Proteomes" id="UP000053342">
    <property type="component" value="Unassembled WGS sequence"/>
</dbReference>
<dbReference type="GO" id="GO:0008757">
    <property type="term" value="F:S-adenosylmethionine-dependent methyltransferase activity"/>
    <property type="evidence" value="ECO:0007669"/>
    <property type="project" value="InterPro"/>
</dbReference>